<evidence type="ECO:0000313" key="2">
    <source>
        <dbReference type="EMBL" id="MBW0464644.1"/>
    </source>
</evidence>
<evidence type="ECO:0000256" key="1">
    <source>
        <dbReference type="SAM" id="MobiDB-lite"/>
    </source>
</evidence>
<protein>
    <submittedName>
        <fullName evidence="2">Uncharacterized protein</fullName>
    </submittedName>
</protein>
<feature type="compositionally biased region" description="Basic and acidic residues" evidence="1">
    <location>
        <begin position="59"/>
        <end position="77"/>
    </location>
</feature>
<gene>
    <name evidence="2" type="ORF">O181_004359</name>
</gene>
<evidence type="ECO:0000313" key="3">
    <source>
        <dbReference type="Proteomes" id="UP000765509"/>
    </source>
</evidence>
<feature type="region of interest" description="Disordered" evidence="1">
    <location>
        <begin position="59"/>
        <end position="109"/>
    </location>
</feature>
<keyword evidence="3" id="KW-1185">Reference proteome</keyword>
<dbReference type="Proteomes" id="UP000765509">
    <property type="component" value="Unassembled WGS sequence"/>
</dbReference>
<dbReference type="EMBL" id="AVOT02000840">
    <property type="protein sequence ID" value="MBW0464644.1"/>
    <property type="molecule type" value="Genomic_DNA"/>
</dbReference>
<feature type="compositionally biased region" description="Basic residues" evidence="1">
    <location>
        <begin position="78"/>
        <end position="88"/>
    </location>
</feature>
<comment type="caution">
    <text evidence="2">The sequence shown here is derived from an EMBL/GenBank/DDBJ whole genome shotgun (WGS) entry which is preliminary data.</text>
</comment>
<accession>A0A9Q3BG28</accession>
<sequence>MKTFIFFSITEHDALPQYRNQGTYCWDAPSRPPISSDFGFSWDTALDRLQYGHKIPHYQHCEDPKKNRPTSDHDRMRPARTRPYHHSRLSLNGCTGHQPDDSHNPARDPQIGDWARVVWTDESAFELSKKVDWVQVWRMPQEKWNLENLVVNH</sequence>
<proteinExistence type="predicted"/>
<dbReference type="AlphaFoldDB" id="A0A9Q3BG28"/>
<reference evidence="2" key="1">
    <citation type="submission" date="2021-03" db="EMBL/GenBank/DDBJ databases">
        <title>Draft genome sequence of rust myrtle Austropuccinia psidii MF-1, a brazilian biotype.</title>
        <authorList>
            <person name="Quecine M.C."/>
            <person name="Pachon D.M.R."/>
            <person name="Bonatelli M.L."/>
            <person name="Correr F.H."/>
            <person name="Franceschini L.M."/>
            <person name="Leite T.F."/>
            <person name="Margarido G.R.A."/>
            <person name="Almeida C.A."/>
            <person name="Ferrarezi J.A."/>
            <person name="Labate C.A."/>
        </authorList>
    </citation>
    <scope>NUCLEOTIDE SEQUENCE</scope>
    <source>
        <strain evidence="2">MF-1</strain>
    </source>
</reference>
<organism evidence="2 3">
    <name type="scientific">Austropuccinia psidii MF-1</name>
    <dbReference type="NCBI Taxonomy" id="1389203"/>
    <lineage>
        <taxon>Eukaryota</taxon>
        <taxon>Fungi</taxon>
        <taxon>Dikarya</taxon>
        <taxon>Basidiomycota</taxon>
        <taxon>Pucciniomycotina</taxon>
        <taxon>Pucciniomycetes</taxon>
        <taxon>Pucciniales</taxon>
        <taxon>Sphaerophragmiaceae</taxon>
        <taxon>Austropuccinia</taxon>
    </lineage>
</organism>
<name>A0A9Q3BG28_9BASI</name>